<dbReference type="OrthoDB" id="4062651at2759"/>
<dbReference type="GeneID" id="36591835"/>
<name>A0A2J6SUC5_9HELO</name>
<keyword evidence="1" id="KW-1133">Transmembrane helix</keyword>
<dbReference type="AlphaFoldDB" id="A0A2J6SUC5"/>
<evidence type="ECO:0000313" key="2">
    <source>
        <dbReference type="EMBL" id="PMD54382.1"/>
    </source>
</evidence>
<organism evidence="2 3">
    <name type="scientific">Hyaloscypha bicolor E</name>
    <dbReference type="NCBI Taxonomy" id="1095630"/>
    <lineage>
        <taxon>Eukaryota</taxon>
        <taxon>Fungi</taxon>
        <taxon>Dikarya</taxon>
        <taxon>Ascomycota</taxon>
        <taxon>Pezizomycotina</taxon>
        <taxon>Leotiomycetes</taxon>
        <taxon>Helotiales</taxon>
        <taxon>Hyaloscyphaceae</taxon>
        <taxon>Hyaloscypha</taxon>
        <taxon>Hyaloscypha bicolor</taxon>
    </lineage>
</organism>
<dbReference type="Proteomes" id="UP000235371">
    <property type="component" value="Unassembled WGS sequence"/>
</dbReference>
<keyword evidence="3" id="KW-1185">Reference proteome</keyword>
<proteinExistence type="predicted"/>
<gene>
    <name evidence="2" type="ORF">K444DRAFT_634539</name>
</gene>
<sequence length="175" mass="19286">MLHHSTKFIIVPESLSTMQIPTSFIIFLFFTFLTLATAKNSTHNLTATIPEMASAVKLSAIAEIALMAKSSPSDINGTSTCQCLQPGIWCGTRSGNGTLNDIVRGRLNGTQHGDHNATRPEIRQQTLNGTCDWDTVYLCPPEADLAQNSLPCREDAHAVKKHCWELERSWIDICD</sequence>
<dbReference type="EMBL" id="KZ613865">
    <property type="protein sequence ID" value="PMD54382.1"/>
    <property type="molecule type" value="Genomic_DNA"/>
</dbReference>
<keyword evidence="1" id="KW-0812">Transmembrane</keyword>
<protein>
    <submittedName>
        <fullName evidence="2">Uncharacterized protein</fullName>
    </submittedName>
</protein>
<dbReference type="RefSeq" id="XP_024731286.1">
    <property type="nucleotide sequence ID" value="XM_024883758.1"/>
</dbReference>
<feature type="transmembrane region" description="Helical" evidence="1">
    <location>
        <begin position="20"/>
        <end position="38"/>
    </location>
</feature>
<dbReference type="InParanoid" id="A0A2J6SUC5"/>
<keyword evidence="1" id="KW-0472">Membrane</keyword>
<accession>A0A2J6SUC5</accession>
<evidence type="ECO:0000256" key="1">
    <source>
        <dbReference type="SAM" id="Phobius"/>
    </source>
</evidence>
<evidence type="ECO:0000313" key="3">
    <source>
        <dbReference type="Proteomes" id="UP000235371"/>
    </source>
</evidence>
<reference evidence="2 3" key="1">
    <citation type="submission" date="2016-04" db="EMBL/GenBank/DDBJ databases">
        <title>A degradative enzymes factory behind the ericoid mycorrhizal symbiosis.</title>
        <authorList>
            <consortium name="DOE Joint Genome Institute"/>
            <person name="Martino E."/>
            <person name="Morin E."/>
            <person name="Grelet G."/>
            <person name="Kuo A."/>
            <person name="Kohler A."/>
            <person name="Daghino S."/>
            <person name="Barry K."/>
            <person name="Choi C."/>
            <person name="Cichocki N."/>
            <person name="Clum A."/>
            <person name="Copeland A."/>
            <person name="Hainaut M."/>
            <person name="Haridas S."/>
            <person name="Labutti K."/>
            <person name="Lindquist E."/>
            <person name="Lipzen A."/>
            <person name="Khouja H.-R."/>
            <person name="Murat C."/>
            <person name="Ohm R."/>
            <person name="Olson A."/>
            <person name="Spatafora J."/>
            <person name="Veneault-Fourrey C."/>
            <person name="Henrissat B."/>
            <person name="Grigoriev I."/>
            <person name="Martin F."/>
            <person name="Perotto S."/>
        </authorList>
    </citation>
    <scope>NUCLEOTIDE SEQUENCE [LARGE SCALE GENOMIC DNA]</scope>
    <source>
        <strain evidence="2 3">E</strain>
    </source>
</reference>